<protein>
    <recommendedName>
        <fullName evidence="1">Pyridoxamine 5'-phosphate oxidase N-terminal domain-containing protein</fullName>
    </recommendedName>
</protein>
<dbReference type="Gene3D" id="2.30.110.10">
    <property type="entry name" value="Electron Transport, Fmn-binding Protein, Chain A"/>
    <property type="match status" value="1"/>
</dbReference>
<dbReference type="PANTHER" id="PTHR28040">
    <property type="entry name" value="PYRIDOXAMINE 5'-PHOSPHATE OXIDASE YLR456W HOMOLOG-RELATED"/>
    <property type="match status" value="1"/>
</dbReference>
<keyword evidence="3" id="KW-1185">Reference proteome</keyword>
<dbReference type="GO" id="GO:0005634">
    <property type="term" value="C:nucleus"/>
    <property type="evidence" value="ECO:0007669"/>
    <property type="project" value="TreeGrafter"/>
</dbReference>
<name>A0AAX4HAV3_9ASCO</name>
<dbReference type="PANTHER" id="PTHR28040:SF1">
    <property type="entry name" value="PYRIDOXAMINE 5'-PHOSPHATE OXIDASE YLR456W HOMOLOG-RELATED"/>
    <property type="match status" value="1"/>
</dbReference>
<dbReference type="AlphaFoldDB" id="A0AAX4HAV3"/>
<dbReference type="KEGG" id="asau:88174049"/>
<dbReference type="Pfam" id="PF01243">
    <property type="entry name" value="PNPOx_N"/>
    <property type="match status" value="1"/>
</dbReference>
<dbReference type="InterPro" id="IPR011576">
    <property type="entry name" value="Pyridox_Oxase_N"/>
</dbReference>
<evidence type="ECO:0000313" key="2">
    <source>
        <dbReference type="EMBL" id="WPK25660.1"/>
    </source>
</evidence>
<feature type="domain" description="Pyridoxamine 5'-phosphate oxidase N-terminal" evidence="1">
    <location>
        <begin position="9"/>
        <end position="128"/>
    </location>
</feature>
<dbReference type="EMBL" id="CP138896">
    <property type="protein sequence ID" value="WPK25660.1"/>
    <property type="molecule type" value="Genomic_DNA"/>
</dbReference>
<gene>
    <name evidence="2" type="ORF">PUMCH_002985</name>
</gene>
<dbReference type="SUPFAM" id="SSF50475">
    <property type="entry name" value="FMN-binding split barrel"/>
    <property type="match status" value="1"/>
</dbReference>
<evidence type="ECO:0000313" key="3">
    <source>
        <dbReference type="Proteomes" id="UP001338582"/>
    </source>
</evidence>
<accession>A0AAX4HAV3</accession>
<dbReference type="Proteomes" id="UP001338582">
    <property type="component" value="Chromosome 3"/>
</dbReference>
<sequence length="171" mass="19372">MDPSLPSSVVKLLKEKHFLHLATCWENKPHVSLMNYTYISKNNAHYIVLSTPKNTTKYSNITKNPQVSLLVHDWLKLNPEEGGRRNSLYELLTNINRTELTDSVSVMLDGAAQVLADDDEDFEFWKLLHLNSGFKDDVQACNYLTSGDNALVLVTIKACKVTDAKNNVELY</sequence>
<proteinExistence type="predicted"/>
<organism evidence="2 3">
    <name type="scientific">Australozyma saopauloensis</name>
    <dbReference type="NCBI Taxonomy" id="291208"/>
    <lineage>
        <taxon>Eukaryota</taxon>
        <taxon>Fungi</taxon>
        <taxon>Dikarya</taxon>
        <taxon>Ascomycota</taxon>
        <taxon>Saccharomycotina</taxon>
        <taxon>Pichiomycetes</taxon>
        <taxon>Metschnikowiaceae</taxon>
        <taxon>Australozyma</taxon>
    </lineage>
</organism>
<dbReference type="RefSeq" id="XP_062878042.1">
    <property type="nucleotide sequence ID" value="XM_063021972.1"/>
</dbReference>
<dbReference type="InterPro" id="IPR012349">
    <property type="entry name" value="Split_barrel_FMN-bd"/>
</dbReference>
<reference evidence="2 3" key="1">
    <citation type="submission" date="2023-10" db="EMBL/GenBank/DDBJ databases">
        <title>Draft Genome Sequence of Candida saopaulonensis from a very Premature Infant with Sepsis.</title>
        <authorList>
            <person name="Ning Y."/>
            <person name="Dai R."/>
            <person name="Xiao M."/>
            <person name="Xu Y."/>
            <person name="Yan Q."/>
            <person name="Zhang L."/>
        </authorList>
    </citation>
    <scope>NUCLEOTIDE SEQUENCE [LARGE SCALE GENOMIC DNA]</scope>
    <source>
        <strain evidence="2 3">19XY460</strain>
    </source>
</reference>
<dbReference type="GO" id="GO:0005737">
    <property type="term" value="C:cytoplasm"/>
    <property type="evidence" value="ECO:0007669"/>
    <property type="project" value="TreeGrafter"/>
</dbReference>
<evidence type="ECO:0000259" key="1">
    <source>
        <dbReference type="Pfam" id="PF01243"/>
    </source>
</evidence>
<dbReference type="GeneID" id="88174049"/>
<dbReference type="InterPro" id="IPR052841">
    <property type="entry name" value="PMP_oxidase-like"/>
</dbReference>